<dbReference type="OrthoDB" id="413520at2759"/>
<accession>A0A8K0KF80</accession>
<protein>
    <submittedName>
        <fullName evidence="1">Uncharacterized protein</fullName>
    </submittedName>
</protein>
<dbReference type="InterPro" id="IPR029063">
    <property type="entry name" value="SAM-dependent_MTases_sf"/>
</dbReference>
<dbReference type="SUPFAM" id="SSF53335">
    <property type="entry name" value="S-adenosyl-L-methionine-dependent methyltransferases"/>
    <property type="match status" value="1"/>
</dbReference>
<dbReference type="PANTHER" id="PTHR14614:SF44">
    <property type="entry name" value="PROTEIN N-LYSINE METHYLTRANSFERASE METTL21D"/>
    <property type="match status" value="1"/>
</dbReference>
<dbReference type="Gene3D" id="3.40.50.150">
    <property type="entry name" value="Vaccinia Virus protein VP39"/>
    <property type="match status" value="1"/>
</dbReference>
<reference evidence="1" key="1">
    <citation type="submission" date="2013-04" db="EMBL/GenBank/DDBJ databases">
        <authorList>
            <person name="Qu J."/>
            <person name="Murali S.C."/>
            <person name="Bandaranaike D."/>
            <person name="Bellair M."/>
            <person name="Blankenburg K."/>
            <person name="Chao H."/>
            <person name="Dinh H."/>
            <person name="Doddapaneni H."/>
            <person name="Downs B."/>
            <person name="Dugan-Rocha S."/>
            <person name="Elkadiri S."/>
            <person name="Gnanaolivu R.D."/>
            <person name="Hernandez B."/>
            <person name="Javaid M."/>
            <person name="Jayaseelan J.C."/>
            <person name="Lee S."/>
            <person name="Li M."/>
            <person name="Ming W."/>
            <person name="Munidasa M."/>
            <person name="Muniz J."/>
            <person name="Nguyen L."/>
            <person name="Ongeri F."/>
            <person name="Osuji N."/>
            <person name="Pu L.-L."/>
            <person name="Puazo M."/>
            <person name="Qu C."/>
            <person name="Quiroz J."/>
            <person name="Raj R."/>
            <person name="Weissenberger G."/>
            <person name="Xin Y."/>
            <person name="Zou X."/>
            <person name="Han Y."/>
            <person name="Richards S."/>
            <person name="Worley K."/>
            <person name="Muzny D."/>
            <person name="Gibbs R."/>
        </authorList>
    </citation>
    <scope>NUCLEOTIDE SEQUENCE</scope>
    <source>
        <strain evidence="1">Sampled in the wild</strain>
    </source>
</reference>
<evidence type="ECO:0000313" key="2">
    <source>
        <dbReference type="Proteomes" id="UP000792457"/>
    </source>
</evidence>
<reference evidence="1" key="2">
    <citation type="submission" date="2017-10" db="EMBL/GenBank/DDBJ databases">
        <title>Ladona fulva Genome sequencing and assembly.</title>
        <authorList>
            <person name="Murali S."/>
            <person name="Richards S."/>
            <person name="Bandaranaike D."/>
            <person name="Bellair M."/>
            <person name="Blankenburg K."/>
            <person name="Chao H."/>
            <person name="Dinh H."/>
            <person name="Doddapaneni H."/>
            <person name="Dugan-Rocha S."/>
            <person name="Elkadiri S."/>
            <person name="Gnanaolivu R."/>
            <person name="Hernandez B."/>
            <person name="Skinner E."/>
            <person name="Javaid M."/>
            <person name="Lee S."/>
            <person name="Li M."/>
            <person name="Ming W."/>
            <person name="Munidasa M."/>
            <person name="Muniz J."/>
            <person name="Nguyen L."/>
            <person name="Hughes D."/>
            <person name="Osuji N."/>
            <person name="Pu L.-L."/>
            <person name="Puazo M."/>
            <person name="Qu C."/>
            <person name="Quiroz J."/>
            <person name="Raj R."/>
            <person name="Weissenberger G."/>
            <person name="Xin Y."/>
            <person name="Zou X."/>
            <person name="Han Y."/>
            <person name="Worley K."/>
            <person name="Muzny D."/>
            <person name="Gibbs R."/>
        </authorList>
    </citation>
    <scope>NUCLEOTIDE SEQUENCE</scope>
    <source>
        <strain evidence="1">Sampled in the wild</strain>
    </source>
</reference>
<gene>
    <name evidence="1" type="ORF">J437_LFUL012540</name>
</gene>
<dbReference type="Proteomes" id="UP000792457">
    <property type="component" value="Unassembled WGS sequence"/>
</dbReference>
<proteinExistence type="predicted"/>
<dbReference type="InterPro" id="IPR019410">
    <property type="entry name" value="Methyltransf_16"/>
</dbReference>
<dbReference type="PANTHER" id="PTHR14614">
    <property type="entry name" value="HEPATOCELLULAR CARCINOMA-ASSOCIATED ANTIGEN"/>
    <property type="match status" value="1"/>
</dbReference>
<dbReference type="AlphaFoldDB" id="A0A8K0KF80"/>
<name>A0A8K0KF80_LADFU</name>
<organism evidence="1 2">
    <name type="scientific">Ladona fulva</name>
    <name type="common">Scarce chaser dragonfly</name>
    <name type="synonym">Libellula fulva</name>
    <dbReference type="NCBI Taxonomy" id="123851"/>
    <lineage>
        <taxon>Eukaryota</taxon>
        <taxon>Metazoa</taxon>
        <taxon>Ecdysozoa</taxon>
        <taxon>Arthropoda</taxon>
        <taxon>Hexapoda</taxon>
        <taxon>Insecta</taxon>
        <taxon>Pterygota</taxon>
        <taxon>Palaeoptera</taxon>
        <taxon>Odonata</taxon>
        <taxon>Epiprocta</taxon>
        <taxon>Anisoptera</taxon>
        <taxon>Libelluloidea</taxon>
        <taxon>Libellulidae</taxon>
        <taxon>Ladona</taxon>
    </lineage>
</organism>
<evidence type="ECO:0000313" key="1">
    <source>
        <dbReference type="EMBL" id="KAG8233114.1"/>
    </source>
</evidence>
<dbReference type="Pfam" id="PF10294">
    <property type="entry name" value="Methyltransf_16"/>
    <property type="match status" value="1"/>
</dbReference>
<keyword evidence="2" id="KW-1185">Reference proteome</keyword>
<dbReference type="GO" id="GO:0005829">
    <property type="term" value="C:cytosol"/>
    <property type="evidence" value="ECO:0007669"/>
    <property type="project" value="TreeGrafter"/>
</dbReference>
<comment type="caution">
    <text evidence="1">The sequence shown here is derived from an EMBL/GenBank/DDBJ whole genome shotgun (WGS) entry which is preliminary data.</text>
</comment>
<dbReference type="GO" id="GO:0032991">
    <property type="term" value="C:protein-containing complex"/>
    <property type="evidence" value="ECO:0007669"/>
    <property type="project" value="TreeGrafter"/>
</dbReference>
<dbReference type="EMBL" id="KZ308688">
    <property type="protein sequence ID" value="KAG8233114.1"/>
    <property type="molecule type" value="Genomic_DNA"/>
</dbReference>
<sequence>MSDPTVKYVNRVLELKGACGSLTLIQKFVGDTSCVVWDASVVLAKYLEMESIRRENRTWLDKKVVVELGAGVGCAGLAAACYGARVVLTDLPKVVPHLWANVDVNRMIWDANSGRVEVKELTWGKDRATALPASDVVLMADCVYYDQSLQPLVSTLEDITSYDTDVLICQEIRDSSNQQEIWDQFLKLLKGKFEFEKIPISEQHPQFSSADIILLKAKKISWSRSKHNS</sequence>